<gene>
    <name evidence="1" type="ordered locus">WS2112</name>
</gene>
<name>Q7MQP9_WOLSU</name>
<dbReference type="HOGENOM" id="CLU_177863_0_0_7"/>
<dbReference type="AlphaFoldDB" id="Q7MQP9"/>
<dbReference type="eggNOG" id="ENOG5033B2U">
    <property type="taxonomic scope" value="Bacteria"/>
</dbReference>
<organism evidence="2">
    <name type="scientific">Wolinella succinogenes (strain ATCC 29543 / DSM 1740 / CCUG 13145 / JCM 31913 / LMG 7466 / NCTC 11488 / FDC 602W)</name>
    <name type="common">Vibrio succinogenes</name>
    <dbReference type="NCBI Taxonomy" id="273121"/>
    <lineage>
        <taxon>Bacteria</taxon>
        <taxon>Pseudomonadati</taxon>
        <taxon>Campylobacterota</taxon>
        <taxon>Epsilonproteobacteria</taxon>
        <taxon>Campylobacterales</taxon>
        <taxon>Helicobacteraceae</taxon>
        <taxon>Wolinella</taxon>
    </lineage>
</organism>
<protein>
    <recommendedName>
        <fullName evidence="3">STAS domain-containing protein</fullName>
    </recommendedName>
</protein>
<dbReference type="STRING" id="273121.WS2112"/>
<accession>Q7MQP9</accession>
<evidence type="ECO:0000313" key="2">
    <source>
        <dbReference type="Proteomes" id="UP000000422"/>
    </source>
</evidence>
<dbReference type="RefSeq" id="WP_011139892.1">
    <property type="nucleotide sequence ID" value="NC_005090.1"/>
</dbReference>
<dbReference type="EMBL" id="BX571662">
    <property type="protein sequence ID" value="CAE11110.1"/>
    <property type="molecule type" value="Genomic_DNA"/>
</dbReference>
<dbReference type="KEGG" id="wsu:WS2112"/>
<proteinExistence type="predicted"/>
<reference evidence="1 2" key="1">
    <citation type="journal article" date="2003" name="Proc. Natl. Acad. Sci. U.S.A.">
        <title>Complete genome sequence and analysis of Wolinella succinogenes.</title>
        <authorList>
            <person name="Baar C."/>
            <person name="Eppinger M."/>
            <person name="Raddatz G."/>
            <person name="Simon JM."/>
            <person name="Lanz C."/>
            <person name="Klimmek O."/>
            <person name="Nandakumar R."/>
            <person name="Gross R."/>
            <person name="Rosinus A."/>
            <person name="Keller H."/>
            <person name="Jagtap P."/>
            <person name="Linke B."/>
            <person name="Meyer F."/>
            <person name="Lederer H."/>
            <person name="Schuster S.C."/>
        </authorList>
    </citation>
    <scope>NUCLEOTIDE SEQUENCE [LARGE SCALE GENOMIC DNA]</scope>
    <source>
        <strain evidence="2">ATCC 29543 / DSM 1740 / CCUG 13145 / JCM 31913 / LMG 7466 / NCTC 11488 / FDC 602W</strain>
    </source>
</reference>
<sequence>MEIARLNEKTLVIKGSIKKEIDYQEIKRHVAPMLEGGIKNLEIKILDATSITSSVLGYFLKLIHKDKIELVIEVGDDRLFRLFHELSLAEAFHLSYLNL</sequence>
<evidence type="ECO:0008006" key="3">
    <source>
        <dbReference type="Google" id="ProtNLM"/>
    </source>
</evidence>
<keyword evidence="2" id="KW-1185">Reference proteome</keyword>
<evidence type="ECO:0000313" key="1">
    <source>
        <dbReference type="EMBL" id="CAE11110.1"/>
    </source>
</evidence>
<dbReference type="Proteomes" id="UP000000422">
    <property type="component" value="Chromosome"/>
</dbReference>